<gene>
    <name evidence="3" type="ORF">M1843_10745</name>
</gene>
<evidence type="ECO:0000313" key="4">
    <source>
        <dbReference type="Proteomes" id="UP001651050"/>
    </source>
</evidence>
<evidence type="ECO:0000313" key="3">
    <source>
        <dbReference type="EMBL" id="MCK9794220.1"/>
    </source>
</evidence>
<keyword evidence="2" id="KW-1133">Transmembrane helix</keyword>
<reference evidence="3 4" key="1">
    <citation type="submission" date="2022-02" db="EMBL/GenBank/DDBJ databases">
        <title>The car tank lid bacteriome: a reservoir of bacteria with potential in bioremediation of fuel.</title>
        <authorList>
            <person name="Vidal-Verdu A."/>
            <person name="Gomez-Martinez D."/>
            <person name="Latorre-Perez A."/>
            <person name="Pereto J."/>
            <person name="Porcar M."/>
        </authorList>
    </citation>
    <scope>NUCLEOTIDE SEQUENCE [LARGE SCALE GENOMIC DNA]</scope>
    <source>
        <strain evidence="3 4">4D.3</strain>
    </source>
</reference>
<feature type="region of interest" description="Disordered" evidence="1">
    <location>
        <begin position="1"/>
        <end position="22"/>
    </location>
</feature>
<feature type="transmembrane region" description="Helical" evidence="2">
    <location>
        <begin position="34"/>
        <end position="54"/>
    </location>
</feature>
<accession>A0ABT0J416</accession>
<evidence type="ECO:0000256" key="1">
    <source>
        <dbReference type="SAM" id="MobiDB-lite"/>
    </source>
</evidence>
<proteinExistence type="predicted"/>
<dbReference type="RefSeq" id="WP_416344069.1">
    <property type="nucleotide sequence ID" value="NZ_JALQCY010000003.1"/>
</dbReference>
<comment type="caution">
    <text evidence="3">The sequence shown here is derived from an EMBL/GenBank/DDBJ whole genome shotgun (WGS) entry which is preliminary data.</text>
</comment>
<protein>
    <submittedName>
        <fullName evidence="3">Uncharacterized protein</fullName>
    </submittedName>
</protein>
<organism evidence="3 4">
    <name type="scientific">Isoptericola peretonis</name>
    <dbReference type="NCBI Taxonomy" id="2918523"/>
    <lineage>
        <taxon>Bacteria</taxon>
        <taxon>Bacillati</taxon>
        <taxon>Actinomycetota</taxon>
        <taxon>Actinomycetes</taxon>
        <taxon>Micrococcales</taxon>
        <taxon>Promicromonosporaceae</taxon>
        <taxon>Isoptericola</taxon>
    </lineage>
</organism>
<name>A0ABT0J416_9MICO</name>
<sequence>MNDDATPEGSDQEAAAGQYAPRRSAAASSARRRVAATIIPLGLVVILGFGSWAYGRWPAVSGHGNAMCAPAQAAPLLVWGGSFVNDRAVPLHVSSLAAHEPEGLHLDSVWMLTSDGPYTIPERVGPDLEEIADRLPSGGIDVAPGEHVALLASVSVDRDRGASKAVADGFGAVYRIGPWTHEIRTGIDVTVMPPGQRCF</sequence>
<keyword evidence="4" id="KW-1185">Reference proteome</keyword>
<dbReference type="EMBL" id="JALQCY010000003">
    <property type="protein sequence ID" value="MCK9794220.1"/>
    <property type="molecule type" value="Genomic_DNA"/>
</dbReference>
<keyword evidence="2" id="KW-0812">Transmembrane</keyword>
<dbReference type="Proteomes" id="UP001651050">
    <property type="component" value="Unassembled WGS sequence"/>
</dbReference>
<keyword evidence="2" id="KW-0472">Membrane</keyword>
<evidence type="ECO:0000256" key="2">
    <source>
        <dbReference type="SAM" id="Phobius"/>
    </source>
</evidence>